<keyword evidence="1" id="KW-0472">Membrane</keyword>
<sequence length="117" mass="13234">MMVAALLSSGTAFLGLVERQFTISLSLATHQLPLWFLVFALFLPRIALIVAWFQGGLVPFHLHGIIPLLFGIFLPRVLIMFLIYVDQGLSLWFVIHLIVALLVWAGGGHKITHRRYR</sequence>
<dbReference type="Proteomes" id="UP000648801">
    <property type="component" value="Unassembled WGS sequence"/>
</dbReference>
<evidence type="ECO:0000313" key="2">
    <source>
        <dbReference type="EMBL" id="GGA76295.1"/>
    </source>
</evidence>
<evidence type="ECO:0000256" key="1">
    <source>
        <dbReference type="SAM" id="Phobius"/>
    </source>
</evidence>
<evidence type="ECO:0000313" key="3">
    <source>
        <dbReference type="Proteomes" id="UP000648801"/>
    </source>
</evidence>
<dbReference type="EMBL" id="BMJB01000002">
    <property type="protein sequence ID" value="GGA76295.1"/>
    <property type="molecule type" value="Genomic_DNA"/>
</dbReference>
<reference evidence="2" key="1">
    <citation type="journal article" date="2014" name="Int. J. Syst. Evol. Microbiol.">
        <title>Complete genome sequence of Corynebacterium casei LMG S-19264T (=DSM 44701T), isolated from a smear-ripened cheese.</title>
        <authorList>
            <consortium name="US DOE Joint Genome Institute (JGI-PGF)"/>
            <person name="Walter F."/>
            <person name="Albersmeier A."/>
            <person name="Kalinowski J."/>
            <person name="Ruckert C."/>
        </authorList>
    </citation>
    <scope>NUCLEOTIDE SEQUENCE</scope>
    <source>
        <strain evidence="2">CGMCC 1.15447</strain>
    </source>
</reference>
<proteinExistence type="predicted"/>
<gene>
    <name evidence="2" type="ORF">GCM10011507_29600</name>
</gene>
<feature type="transmembrane region" description="Helical" evidence="1">
    <location>
        <begin position="35"/>
        <end position="53"/>
    </location>
</feature>
<keyword evidence="1" id="KW-1133">Transmembrane helix</keyword>
<protein>
    <submittedName>
        <fullName evidence="2">Uncharacterized protein</fullName>
    </submittedName>
</protein>
<dbReference type="RefSeq" id="WP_229669032.1">
    <property type="nucleotide sequence ID" value="NZ_BMJB01000002.1"/>
</dbReference>
<name>A0A916RYZ7_9BACT</name>
<reference evidence="2" key="2">
    <citation type="submission" date="2020-09" db="EMBL/GenBank/DDBJ databases">
        <authorList>
            <person name="Sun Q."/>
            <person name="Zhou Y."/>
        </authorList>
    </citation>
    <scope>NUCLEOTIDE SEQUENCE</scope>
    <source>
        <strain evidence="2">CGMCC 1.15447</strain>
    </source>
</reference>
<keyword evidence="1" id="KW-0812">Transmembrane</keyword>
<keyword evidence="3" id="KW-1185">Reference proteome</keyword>
<dbReference type="AlphaFoldDB" id="A0A916RYZ7"/>
<accession>A0A916RYZ7</accession>
<organism evidence="2 3">
    <name type="scientific">Edaphobacter acidisoli</name>
    <dbReference type="NCBI Taxonomy" id="2040573"/>
    <lineage>
        <taxon>Bacteria</taxon>
        <taxon>Pseudomonadati</taxon>
        <taxon>Acidobacteriota</taxon>
        <taxon>Terriglobia</taxon>
        <taxon>Terriglobales</taxon>
        <taxon>Acidobacteriaceae</taxon>
        <taxon>Edaphobacter</taxon>
    </lineage>
</organism>
<feature type="transmembrane region" description="Helical" evidence="1">
    <location>
        <begin position="90"/>
        <end position="107"/>
    </location>
</feature>
<comment type="caution">
    <text evidence="2">The sequence shown here is derived from an EMBL/GenBank/DDBJ whole genome shotgun (WGS) entry which is preliminary data.</text>
</comment>
<feature type="transmembrane region" description="Helical" evidence="1">
    <location>
        <begin position="65"/>
        <end position="84"/>
    </location>
</feature>